<name>A0A8J2SUB9_9STRA</name>
<dbReference type="InterPro" id="IPR036390">
    <property type="entry name" value="WH_DNA-bd_sf"/>
</dbReference>
<keyword evidence="2" id="KW-0238">DNA-binding</keyword>
<dbReference type="EMBL" id="CAKKNE010000004">
    <property type="protein sequence ID" value="CAH0373887.1"/>
    <property type="molecule type" value="Genomic_DNA"/>
</dbReference>
<dbReference type="OrthoDB" id="60033at2759"/>
<accession>A0A8J2SUB9</accession>
<dbReference type="InterPro" id="IPR036388">
    <property type="entry name" value="WH-like_DNA-bd_sf"/>
</dbReference>
<sequence length="235" mass="24915">RARSQLQGKKLGSSRAVRLPMEVQRASPVAMAPPAPLAHLPPPPVPLFIASPRARQNNLAAPAPAPFALPPSPQRLPFAAPPSPQQLPFAAPPSPQQGAPAPPTKAPVPFAKALHKMLGDAPQLIRLDAEEGCVVIPSPSALEGILGKYYRHSKYASFQRQLNNFGFHRQAGAGVTIYRRSPEAGGRIDSVDAILGIRHVVRRKAAAPRPKAQLGDRYSAVSALLALKQSVAVIA</sequence>
<evidence type="ECO:0000313" key="6">
    <source>
        <dbReference type="EMBL" id="CAH0373887.1"/>
    </source>
</evidence>
<evidence type="ECO:0000256" key="2">
    <source>
        <dbReference type="ARBA" id="ARBA00023125"/>
    </source>
</evidence>
<dbReference type="Gene3D" id="1.10.10.10">
    <property type="entry name" value="Winged helix-like DNA-binding domain superfamily/Winged helix DNA-binding domain"/>
    <property type="match status" value="1"/>
</dbReference>
<dbReference type="InterPro" id="IPR000232">
    <property type="entry name" value="HSF_DNA-bd"/>
</dbReference>
<dbReference type="Proteomes" id="UP000789595">
    <property type="component" value="Unassembled WGS sequence"/>
</dbReference>
<evidence type="ECO:0000259" key="5">
    <source>
        <dbReference type="Pfam" id="PF00447"/>
    </source>
</evidence>
<feature type="domain" description="HSF-type DNA-binding" evidence="5">
    <location>
        <begin position="110"/>
        <end position="171"/>
    </location>
</feature>
<dbReference type="GO" id="GO:0043565">
    <property type="term" value="F:sequence-specific DNA binding"/>
    <property type="evidence" value="ECO:0007669"/>
    <property type="project" value="InterPro"/>
</dbReference>
<dbReference type="Pfam" id="PF00447">
    <property type="entry name" value="HSF_DNA-bind"/>
    <property type="match status" value="1"/>
</dbReference>
<evidence type="ECO:0000256" key="1">
    <source>
        <dbReference type="ARBA" id="ARBA00004123"/>
    </source>
</evidence>
<dbReference type="GO" id="GO:0003700">
    <property type="term" value="F:DNA-binding transcription factor activity"/>
    <property type="evidence" value="ECO:0007669"/>
    <property type="project" value="InterPro"/>
</dbReference>
<reference evidence="6" key="1">
    <citation type="submission" date="2021-11" db="EMBL/GenBank/DDBJ databases">
        <authorList>
            <consortium name="Genoscope - CEA"/>
            <person name="William W."/>
        </authorList>
    </citation>
    <scope>NUCLEOTIDE SEQUENCE</scope>
</reference>
<feature type="non-terminal residue" evidence="6">
    <location>
        <position position="1"/>
    </location>
</feature>
<dbReference type="GO" id="GO:0005634">
    <property type="term" value="C:nucleus"/>
    <property type="evidence" value="ECO:0007669"/>
    <property type="project" value="UniProtKB-SubCell"/>
</dbReference>
<proteinExistence type="predicted"/>
<evidence type="ECO:0000313" key="7">
    <source>
        <dbReference type="Proteomes" id="UP000789595"/>
    </source>
</evidence>
<dbReference type="SUPFAM" id="SSF46785">
    <property type="entry name" value="Winged helix' DNA-binding domain"/>
    <property type="match status" value="1"/>
</dbReference>
<keyword evidence="7" id="KW-1185">Reference proteome</keyword>
<gene>
    <name evidence="6" type="ORF">PECAL_4P11330</name>
</gene>
<feature type="region of interest" description="Disordered" evidence="4">
    <location>
        <begin position="59"/>
        <end position="105"/>
    </location>
</feature>
<evidence type="ECO:0000256" key="3">
    <source>
        <dbReference type="ARBA" id="ARBA00023242"/>
    </source>
</evidence>
<comment type="subcellular location">
    <subcellularLocation>
        <location evidence="1">Nucleus</location>
    </subcellularLocation>
</comment>
<keyword evidence="3" id="KW-0539">Nucleus</keyword>
<protein>
    <recommendedName>
        <fullName evidence="5">HSF-type DNA-binding domain-containing protein</fullName>
    </recommendedName>
</protein>
<organism evidence="6 7">
    <name type="scientific">Pelagomonas calceolata</name>
    <dbReference type="NCBI Taxonomy" id="35677"/>
    <lineage>
        <taxon>Eukaryota</taxon>
        <taxon>Sar</taxon>
        <taxon>Stramenopiles</taxon>
        <taxon>Ochrophyta</taxon>
        <taxon>Pelagophyceae</taxon>
        <taxon>Pelagomonadales</taxon>
        <taxon>Pelagomonadaceae</taxon>
        <taxon>Pelagomonas</taxon>
    </lineage>
</organism>
<feature type="compositionally biased region" description="Pro residues" evidence="4">
    <location>
        <begin position="63"/>
        <end position="105"/>
    </location>
</feature>
<dbReference type="AlphaFoldDB" id="A0A8J2SUB9"/>
<evidence type="ECO:0000256" key="4">
    <source>
        <dbReference type="SAM" id="MobiDB-lite"/>
    </source>
</evidence>
<comment type="caution">
    <text evidence="6">The sequence shown here is derived from an EMBL/GenBank/DDBJ whole genome shotgun (WGS) entry which is preliminary data.</text>
</comment>